<feature type="compositionally biased region" description="Low complexity" evidence="1">
    <location>
        <begin position="24"/>
        <end position="44"/>
    </location>
</feature>
<proteinExistence type="predicted"/>
<gene>
    <name evidence="2" type="ORF">ACFQ3T_01420</name>
</gene>
<dbReference type="Proteomes" id="UP001597168">
    <property type="component" value="Unassembled WGS sequence"/>
</dbReference>
<reference evidence="3" key="1">
    <citation type="journal article" date="2019" name="Int. J. Syst. Evol. Microbiol.">
        <title>The Global Catalogue of Microorganisms (GCM) 10K type strain sequencing project: providing services to taxonomists for standard genome sequencing and annotation.</title>
        <authorList>
            <consortium name="The Broad Institute Genomics Platform"/>
            <consortium name="The Broad Institute Genome Sequencing Center for Infectious Disease"/>
            <person name="Wu L."/>
            <person name="Ma J."/>
        </authorList>
    </citation>
    <scope>NUCLEOTIDE SEQUENCE [LARGE SCALE GENOMIC DNA]</scope>
    <source>
        <strain evidence="3">CCUG 60214</strain>
    </source>
</reference>
<dbReference type="Pfam" id="PF12079">
    <property type="entry name" value="DUF3558"/>
    <property type="match status" value="1"/>
</dbReference>
<keyword evidence="3" id="KW-1185">Reference proteome</keyword>
<sequence length="193" mass="20191">MLAVAAGLFLVGCTQQEPGDPRPGGTTTGESTSDSSSTPTTSRSSRPKEIKLDGVDPCKVLTADQMKQLSVVKAQADEGNLSGIGKYPLCDYHTRSAPVFGYGVGLVTNGGIEHWQGNGNVDVNRTEVSGYPAAQLVLSGTDNVMCSIAVDVADGQQLVVDFNPLGDEFTQDEMCQNAKKAAELALVTLPTLV</sequence>
<dbReference type="RefSeq" id="WP_380718839.1">
    <property type="nucleotide sequence ID" value="NZ_JBHTLK010000004.1"/>
</dbReference>
<evidence type="ECO:0000313" key="2">
    <source>
        <dbReference type="EMBL" id="MFD1145776.1"/>
    </source>
</evidence>
<organism evidence="2 3">
    <name type="scientific">Saccharothrix hoggarensis</name>
    <dbReference type="NCBI Taxonomy" id="913853"/>
    <lineage>
        <taxon>Bacteria</taxon>
        <taxon>Bacillati</taxon>
        <taxon>Actinomycetota</taxon>
        <taxon>Actinomycetes</taxon>
        <taxon>Pseudonocardiales</taxon>
        <taxon>Pseudonocardiaceae</taxon>
        <taxon>Saccharothrix</taxon>
    </lineage>
</organism>
<name>A0ABW3QLH2_9PSEU</name>
<dbReference type="InterPro" id="IPR024520">
    <property type="entry name" value="DUF3558"/>
</dbReference>
<accession>A0ABW3QLH2</accession>
<evidence type="ECO:0000313" key="3">
    <source>
        <dbReference type="Proteomes" id="UP001597168"/>
    </source>
</evidence>
<protein>
    <submittedName>
        <fullName evidence="2">DUF3558 domain-containing protein</fullName>
    </submittedName>
</protein>
<evidence type="ECO:0000256" key="1">
    <source>
        <dbReference type="SAM" id="MobiDB-lite"/>
    </source>
</evidence>
<feature type="region of interest" description="Disordered" evidence="1">
    <location>
        <begin position="14"/>
        <end position="51"/>
    </location>
</feature>
<comment type="caution">
    <text evidence="2">The sequence shown here is derived from an EMBL/GenBank/DDBJ whole genome shotgun (WGS) entry which is preliminary data.</text>
</comment>
<dbReference type="EMBL" id="JBHTLK010000004">
    <property type="protein sequence ID" value="MFD1145776.1"/>
    <property type="molecule type" value="Genomic_DNA"/>
</dbReference>